<proteinExistence type="predicted"/>
<name>A0A0B0N350_GOSAR</name>
<evidence type="ECO:0000313" key="1">
    <source>
        <dbReference type="EMBL" id="KHG08798.1"/>
    </source>
</evidence>
<dbReference type="Proteomes" id="UP000032142">
    <property type="component" value="Unassembled WGS sequence"/>
</dbReference>
<reference evidence="2" key="1">
    <citation type="submission" date="2014-09" db="EMBL/GenBank/DDBJ databases">
        <authorList>
            <person name="Mudge J."/>
            <person name="Ramaraj T."/>
            <person name="Lindquist I.E."/>
            <person name="Bharti A.K."/>
            <person name="Sundararajan A."/>
            <person name="Cameron C.T."/>
            <person name="Woodward J.E."/>
            <person name="May G.D."/>
            <person name="Brubaker C."/>
            <person name="Broadhvest J."/>
            <person name="Wilkins T.A."/>
        </authorList>
    </citation>
    <scope>NUCLEOTIDE SEQUENCE</scope>
    <source>
        <strain evidence="2">cv. AKA8401</strain>
    </source>
</reference>
<sequence>MRLRLVIDLIRVAKLFL</sequence>
<organism evidence="1 2">
    <name type="scientific">Gossypium arboreum</name>
    <name type="common">Tree cotton</name>
    <name type="synonym">Gossypium nanking</name>
    <dbReference type="NCBI Taxonomy" id="29729"/>
    <lineage>
        <taxon>Eukaryota</taxon>
        <taxon>Viridiplantae</taxon>
        <taxon>Streptophyta</taxon>
        <taxon>Embryophyta</taxon>
        <taxon>Tracheophyta</taxon>
        <taxon>Spermatophyta</taxon>
        <taxon>Magnoliopsida</taxon>
        <taxon>eudicotyledons</taxon>
        <taxon>Gunneridae</taxon>
        <taxon>Pentapetalae</taxon>
        <taxon>rosids</taxon>
        <taxon>malvids</taxon>
        <taxon>Malvales</taxon>
        <taxon>Malvaceae</taxon>
        <taxon>Malvoideae</taxon>
        <taxon>Gossypium</taxon>
    </lineage>
</organism>
<accession>A0A0B0N350</accession>
<dbReference type="AlphaFoldDB" id="A0A0B0N350"/>
<comment type="caution">
    <text evidence="1">The sequence shown here is derived from an EMBL/GenBank/DDBJ whole genome shotgun (WGS) entry which is preliminary data.</text>
</comment>
<evidence type="ECO:0000313" key="2">
    <source>
        <dbReference type="Proteomes" id="UP000032142"/>
    </source>
</evidence>
<gene>
    <name evidence="1" type="ORF">F383_35953</name>
</gene>
<dbReference type="EMBL" id="JRRC01510143">
    <property type="protein sequence ID" value="KHG08798.1"/>
    <property type="molecule type" value="Genomic_DNA"/>
</dbReference>
<protein>
    <submittedName>
        <fullName evidence="1">Uncharacterized protein</fullName>
    </submittedName>
</protein>
<keyword evidence="2" id="KW-1185">Reference proteome</keyword>